<proteinExistence type="predicted"/>
<feature type="chain" id="PRO_5020410089" evidence="1">
    <location>
        <begin position="22"/>
        <end position="175"/>
    </location>
</feature>
<keyword evidence="4" id="KW-1185">Reference proteome</keyword>
<dbReference type="SUPFAM" id="SSF50346">
    <property type="entry name" value="PRC-barrel domain"/>
    <property type="match status" value="1"/>
</dbReference>
<accession>A0A4R6ADK9</accession>
<sequence>MQRITSTALALVLATGTAAFAQDATDDTQMTDGDMMADEQMTDGDMMNDSAASMTASADMMGMRDQLIRSRDLTGSPIYTINEADDEGWDPELTYDTVGADWNQIGEIEDLVLDHNGDLKGIVAEVGGFLDIGDKHVMISVDDLNLVAADSYAYVTRMNEEELESMEGVDEGFWQ</sequence>
<dbReference type="PANTHER" id="PTHR36505:SF1">
    <property type="entry name" value="BLR1072 PROTEIN"/>
    <property type="match status" value="1"/>
</dbReference>
<reference evidence="3 4" key="1">
    <citation type="submission" date="2019-03" db="EMBL/GenBank/DDBJ databases">
        <title>Primorskyibacter sp. SS33 isolated from sediments.</title>
        <authorList>
            <person name="Xunke S."/>
        </authorList>
    </citation>
    <scope>NUCLEOTIDE SEQUENCE [LARGE SCALE GENOMIC DNA]</scope>
    <source>
        <strain evidence="3 4">SS33</strain>
    </source>
</reference>
<name>A0A4R6ADK9_9RHOB</name>
<dbReference type="OrthoDB" id="6158291at2"/>
<dbReference type="InterPro" id="IPR011033">
    <property type="entry name" value="PRC_barrel-like_sf"/>
</dbReference>
<evidence type="ECO:0000313" key="3">
    <source>
        <dbReference type="EMBL" id="TDL79496.1"/>
    </source>
</evidence>
<evidence type="ECO:0000259" key="2">
    <source>
        <dbReference type="Pfam" id="PF05239"/>
    </source>
</evidence>
<dbReference type="PANTHER" id="PTHR36505">
    <property type="entry name" value="BLR1072 PROTEIN"/>
    <property type="match status" value="1"/>
</dbReference>
<evidence type="ECO:0000256" key="1">
    <source>
        <dbReference type="SAM" id="SignalP"/>
    </source>
</evidence>
<protein>
    <submittedName>
        <fullName evidence="3">PRC-barrel domain containing protein</fullName>
    </submittedName>
</protein>
<dbReference type="AlphaFoldDB" id="A0A4R6ADK9"/>
<keyword evidence="1" id="KW-0732">Signal</keyword>
<dbReference type="RefSeq" id="WP_133396800.1">
    <property type="nucleotide sequence ID" value="NZ_SNAA01000009.1"/>
</dbReference>
<dbReference type="InterPro" id="IPR027275">
    <property type="entry name" value="PRC-brl_dom"/>
</dbReference>
<evidence type="ECO:0000313" key="4">
    <source>
        <dbReference type="Proteomes" id="UP000295701"/>
    </source>
</evidence>
<dbReference type="Pfam" id="PF05239">
    <property type="entry name" value="PRC"/>
    <property type="match status" value="1"/>
</dbReference>
<organism evidence="3 4">
    <name type="scientific">Palleronia sediminis</name>
    <dbReference type="NCBI Taxonomy" id="2547833"/>
    <lineage>
        <taxon>Bacteria</taxon>
        <taxon>Pseudomonadati</taxon>
        <taxon>Pseudomonadota</taxon>
        <taxon>Alphaproteobacteria</taxon>
        <taxon>Rhodobacterales</taxon>
        <taxon>Roseobacteraceae</taxon>
        <taxon>Palleronia</taxon>
    </lineage>
</organism>
<feature type="domain" description="PRC-barrel" evidence="2">
    <location>
        <begin position="103"/>
        <end position="160"/>
    </location>
</feature>
<dbReference type="EMBL" id="SNAA01000009">
    <property type="protein sequence ID" value="TDL79496.1"/>
    <property type="molecule type" value="Genomic_DNA"/>
</dbReference>
<gene>
    <name evidence="3" type="ORF">E2L08_09310</name>
</gene>
<comment type="caution">
    <text evidence="3">The sequence shown here is derived from an EMBL/GenBank/DDBJ whole genome shotgun (WGS) entry which is preliminary data.</text>
</comment>
<dbReference type="Gene3D" id="2.30.30.240">
    <property type="entry name" value="PRC-barrel domain"/>
    <property type="match status" value="1"/>
</dbReference>
<feature type="signal peptide" evidence="1">
    <location>
        <begin position="1"/>
        <end position="21"/>
    </location>
</feature>
<dbReference type="Proteomes" id="UP000295701">
    <property type="component" value="Unassembled WGS sequence"/>
</dbReference>